<keyword evidence="1" id="KW-1133">Transmembrane helix</keyword>
<dbReference type="AlphaFoldDB" id="A0A5N6K3T8"/>
<evidence type="ECO:0000313" key="2">
    <source>
        <dbReference type="EMBL" id="KAB8297052.1"/>
    </source>
</evidence>
<keyword evidence="1" id="KW-0472">Membrane</keyword>
<dbReference type="EMBL" id="VIGI01000008">
    <property type="protein sequence ID" value="KAB8297052.1"/>
    <property type="molecule type" value="Genomic_DNA"/>
</dbReference>
<feature type="transmembrane region" description="Helical" evidence="1">
    <location>
        <begin position="21"/>
        <end position="46"/>
    </location>
</feature>
<gene>
    <name evidence="2" type="ORF">EYC80_002447</name>
</gene>
<evidence type="ECO:0000313" key="3">
    <source>
        <dbReference type="Proteomes" id="UP000326757"/>
    </source>
</evidence>
<name>A0A5N6K3T8_MONLA</name>
<reference evidence="2 3" key="1">
    <citation type="submission" date="2019-06" db="EMBL/GenBank/DDBJ databases">
        <title>Genome Sequence of the Brown Rot Fungal Pathogen Monilinia laxa.</title>
        <authorList>
            <person name="De Miccolis Angelini R.M."/>
            <person name="Landi L."/>
            <person name="Abate D."/>
            <person name="Pollastro S."/>
            <person name="Romanazzi G."/>
            <person name="Faretra F."/>
        </authorList>
    </citation>
    <scope>NUCLEOTIDE SEQUENCE [LARGE SCALE GENOMIC DNA]</scope>
    <source>
        <strain evidence="2 3">Mlax316</strain>
    </source>
</reference>
<organism evidence="2 3">
    <name type="scientific">Monilinia laxa</name>
    <name type="common">Brown rot fungus</name>
    <name type="synonym">Sclerotinia laxa</name>
    <dbReference type="NCBI Taxonomy" id="61186"/>
    <lineage>
        <taxon>Eukaryota</taxon>
        <taxon>Fungi</taxon>
        <taxon>Dikarya</taxon>
        <taxon>Ascomycota</taxon>
        <taxon>Pezizomycotina</taxon>
        <taxon>Leotiomycetes</taxon>
        <taxon>Helotiales</taxon>
        <taxon>Sclerotiniaceae</taxon>
        <taxon>Monilinia</taxon>
    </lineage>
</organism>
<proteinExistence type="predicted"/>
<dbReference type="OrthoDB" id="5428255at2759"/>
<protein>
    <submittedName>
        <fullName evidence="2">Uncharacterized protein</fullName>
    </submittedName>
</protein>
<comment type="caution">
    <text evidence="2">The sequence shown here is derived from an EMBL/GenBank/DDBJ whole genome shotgun (WGS) entry which is preliminary data.</text>
</comment>
<keyword evidence="3" id="KW-1185">Reference proteome</keyword>
<accession>A0A5N6K3T8</accession>
<keyword evidence="1" id="KW-0812">Transmembrane</keyword>
<evidence type="ECO:0000256" key="1">
    <source>
        <dbReference type="SAM" id="Phobius"/>
    </source>
</evidence>
<sequence>MQELACRICMKHLYLQKKFNRLTFSFIFHFALGLQVQLEVGIYLILYTSFFFPLPPQAKNSWWSPRYGRSEKQNQLRYEGYEKGLGWMEGRMEGRKDGWIDGWMDGWMDGWASSKRHKHSVDVVLLHT</sequence>
<dbReference type="Proteomes" id="UP000326757">
    <property type="component" value="Unassembled WGS sequence"/>
</dbReference>